<dbReference type="Proteomes" id="UP000479563">
    <property type="component" value="Unassembled WGS sequence"/>
</dbReference>
<evidence type="ECO:0000313" key="11">
    <source>
        <dbReference type="EMBL" id="RGN25560.1"/>
    </source>
</evidence>
<dbReference type="EMBL" id="WKQP01000002">
    <property type="protein sequence ID" value="MSC59061.1"/>
    <property type="molecule type" value="Genomic_DNA"/>
</dbReference>
<dbReference type="Proteomes" id="UP000095602">
    <property type="component" value="Unassembled WGS sequence"/>
</dbReference>
<dbReference type="Proteomes" id="UP001197684">
    <property type="component" value="Unassembled WGS sequence"/>
</dbReference>
<dbReference type="EMBL" id="CYXM01000001">
    <property type="protein sequence ID" value="CUM75396.1"/>
    <property type="molecule type" value="Genomic_DNA"/>
</dbReference>
<evidence type="ECO:0000313" key="18">
    <source>
        <dbReference type="Proteomes" id="UP000095673"/>
    </source>
</evidence>
<evidence type="ECO:0000259" key="2">
    <source>
        <dbReference type="Pfam" id="PF04230"/>
    </source>
</evidence>
<dbReference type="PANTHER" id="PTHR36836">
    <property type="entry name" value="COLANIC ACID BIOSYNTHESIS PROTEIN WCAK"/>
    <property type="match status" value="1"/>
</dbReference>
<dbReference type="Proteomes" id="UP000286220">
    <property type="component" value="Unassembled WGS sequence"/>
</dbReference>
<dbReference type="EMBL" id="QSQP01000002">
    <property type="protein sequence ID" value="RGK45043.1"/>
    <property type="molecule type" value="Genomic_DNA"/>
</dbReference>
<dbReference type="EMBL" id="QSAZ01000001">
    <property type="protein sequence ID" value="RGW89711.1"/>
    <property type="molecule type" value="Genomic_DNA"/>
</dbReference>
<dbReference type="InterPro" id="IPR007345">
    <property type="entry name" value="Polysacch_pyruvyl_Trfase"/>
</dbReference>
<evidence type="ECO:0000313" key="6">
    <source>
        <dbReference type="EMBL" id="MCB6959897.1"/>
    </source>
</evidence>
<evidence type="ECO:0000313" key="3">
    <source>
        <dbReference type="EMBL" id="CUM75396.1"/>
    </source>
</evidence>
<dbReference type="Proteomes" id="UP000324325">
    <property type="component" value="Unassembled WGS sequence"/>
</dbReference>
<reference evidence="7 27" key="3">
    <citation type="journal article" date="2019" name="Nat. Med.">
        <title>A library of human gut bacterial isolates paired with longitudinal multiomics data enables mechanistic microbiome research.</title>
        <authorList>
            <person name="Poyet M."/>
            <person name="Groussin M."/>
            <person name="Gibbons S.M."/>
            <person name="Avila-Pacheco J."/>
            <person name="Jiang X."/>
            <person name="Kearney S.M."/>
            <person name="Perrotta A.R."/>
            <person name="Berdy B."/>
            <person name="Zhao S."/>
            <person name="Lieberman T.D."/>
            <person name="Swanson P.K."/>
            <person name="Smith M."/>
            <person name="Roesemann S."/>
            <person name="Alexander J.E."/>
            <person name="Rich S.A."/>
            <person name="Livny J."/>
            <person name="Vlamakis H."/>
            <person name="Clish C."/>
            <person name="Bullock K."/>
            <person name="Deik A."/>
            <person name="Scott J."/>
            <person name="Pierce K.A."/>
            <person name="Xavier R.J."/>
            <person name="Alm E.J."/>
        </authorList>
    </citation>
    <scope>NUCLEOTIDE SEQUENCE [LARGE SCALE GENOMIC DNA]</scope>
    <source>
        <strain evidence="7 27">BIOML-A11</strain>
    </source>
</reference>
<dbReference type="Proteomes" id="UP000260970">
    <property type="component" value="Unassembled WGS sequence"/>
</dbReference>
<reference evidence="5" key="8">
    <citation type="submission" date="2021-10" db="EMBL/GenBank/DDBJ databases">
        <title>Collection of gut derived symbiotic bacterial strains cultured from healthy donors.</title>
        <authorList>
            <person name="Lin H."/>
            <person name="Littmann E."/>
            <person name="Kohout C."/>
            <person name="Pamer E.G."/>
        </authorList>
    </citation>
    <scope>NUCLEOTIDE SEQUENCE</scope>
    <source>
        <strain evidence="6">DFI.7.28A</strain>
        <strain evidence="5">DFI.9.42</strain>
    </source>
</reference>
<evidence type="ECO:0000313" key="26">
    <source>
        <dbReference type="Proteomes" id="UP000324325"/>
    </source>
</evidence>
<evidence type="ECO:0000313" key="25">
    <source>
        <dbReference type="Proteomes" id="UP000286220"/>
    </source>
</evidence>
<dbReference type="EMBL" id="VSTG01000008">
    <property type="protein sequence ID" value="TYL58094.1"/>
    <property type="molecule type" value="Genomic_DNA"/>
</dbReference>
<dbReference type="OrthoDB" id="1425928at2"/>
<dbReference type="EMBL" id="JAJCJK010000007">
    <property type="protein sequence ID" value="MCB6938000.1"/>
    <property type="molecule type" value="Genomic_DNA"/>
</dbReference>
<dbReference type="Proteomes" id="UP000095673">
    <property type="component" value="Unassembled WGS sequence"/>
</dbReference>
<dbReference type="GO" id="GO:0016740">
    <property type="term" value="F:transferase activity"/>
    <property type="evidence" value="ECO:0007669"/>
    <property type="project" value="UniProtKB-KW"/>
</dbReference>
<dbReference type="EMBL" id="JAJCJQ010000002">
    <property type="protein sequence ID" value="MCB6959897.1"/>
    <property type="molecule type" value="Genomic_DNA"/>
</dbReference>
<reference evidence="8" key="6">
    <citation type="journal article" date="2020" name="Cell Host Microbe">
        <title>Functional and Genomic Variation between Human-Derived Isolates of Lachnospiraceae Reveals Inter- and Intra-Species Diversity.</title>
        <authorList>
            <person name="Sorbara M.T."/>
            <person name="Littmann E.R."/>
            <person name="Fontana E."/>
            <person name="Moody T.U."/>
            <person name="Kohout C.E."/>
            <person name="Gjonbalaj M."/>
            <person name="Eaton V."/>
            <person name="Seok R."/>
            <person name="Leiner I.M."/>
            <person name="Pamer E.G."/>
        </authorList>
    </citation>
    <scope>NUCLEOTIDE SEQUENCE</scope>
    <source>
        <strain evidence="8">MSK.16.45</strain>
    </source>
</reference>
<evidence type="ECO:0000313" key="19">
    <source>
        <dbReference type="Proteomes" id="UP000260642"/>
    </source>
</evidence>
<evidence type="ECO:0000313" key="14">
    <source>
        <dbReference type="EMBL" id="RHA90598.1"/>
    </source>
</evidence>
<evidence type="ECO:0000313" key="12">
    <source>
        <dbReference type="EMBL" id="RGT81570.1"/>
    </source>
</evidence>
<reference evidence="8" key="7">
    <citation type="submission" date="2020-02" db="EMBL/GenBank/DDBJ databases">
        <authorList>
            <person name="Littmann E."/>
            <person name="Sorbara M."/>
        </authorList>
    </citation>
    <scope>NUCLEOTIDE SEQUENCE</scope>
    <source>
        <strain evidence="8">MSK.16.45</strain>
    </source>
</reference>
<reference evidence="16 26" key="5">
    <citation type="submission" date="2019-09" db="EMBL/GenBank/DDBJ databases">
        <title>Strain-level analysis of Eubacterium rectale using genomes from metagenomes.</title>
        <authorList>
            <person name="Karcher N."/>
            <person name="Segata N."/>
        </authorList>
    </citation>
    <scope>NUCLEOTIDE SEQUENCE [LARGE SCALE GENOMIC DNA]</scope>
    <source>
        <strain evidence="16 26">L2-21</strain>
    </source>
</reference>
<dbReference type="EMBL" id="QSFZ01000013">
    <property type="protein sequence ID" value="RHA90598.1"/>
    <property type="molecule type" value="Genomic_DNA"/>
</dbReference>
<reference evidence="16 26" key="4">
    <citation type="submission" date="2019-08" db="EMBL/GenBank/DDBJ databases">
        <authorList>
            <person name="Duncan S."/>
            <person name="Walker A."/>
        </authorList>
    </citation>
    <scope>NUCLEOTIDE SEQUENCE [LARGE SCALE GENOMIC DNA]</scope>
    <source>
        <strain evidence="16 26">L2-21</strain>
    </source>
</reference>
<dbReference type="RefSeq" id="WP_055237015.1">
    <property type="nucleotide sequence ID" value="NZ_CYXM01000001.1"/>
</dbReference>
<accession>A0A173RCC7</accession>
<dbReference type="Proteomes" id="UP000260642">
    <property type="component" value="Unassembled WGS sequence"/>
</dbReference>
<dbReference type="EMBL" id="JAAIMP010000004">
    <property type="protein sequence ID" value="NSC76566.1"/>
    <property type="molecule type" value="Genomic_DNA"/>
</dbReference>
<dbReference type="Proteomes" id="UP001193756">
    <property type="component" value="Unassembled WGS sequence"/>
</dbReference>
<evidence type="ECO:0000256" key="1">
    <source>
        <dbReference type="SAM" id="Coils"/>
    </source>
</evidence>
<feature type="coiled-coil region" evidence="1">
    <location>
        <begin position="419"/>
        <end position="446"/>
    </location>
</feature>
<evidence type="ECO:0000313" key="4">
    <source>
        <dbReference type="EMBL" id="CUO93258.1"/>
    </source>
</evidence>
<evidence type="ECO:0000313" key="23">
    <source>
        <dbReference type="Proteomes" id="UP000283683"/>
    </source>
</evidence>
<sequence>MKKIKIAFTGVFDIDNFGDHLFPIIFENSLRKRKIDVELFLFSPYESTQGFGIAKKVYSIREMEKLHKINKFDAIVVGGGEIIHFYSFKQKNHEEKYVEYPIFETWIVPSIIGRKYGIPVIWNNPGCPFEFDGYQNYIAGKVLGNVSFMSVRNQFSYDALINYNANVKVSVDTAFNIKEVFPKWKLKRQVKGKYVVFHSNRFIGENSYQSALKELMELSKTYKILLLPLAVTNDDYDILKKLYKDSNEIFILPSEQLTMEEIVSYLAFCDLYIGVSFHGAITAFCYGNPVVGFDFVHNKKTRDLYDQLGLSEQYVSDESMLHDGIKCAFEREQKQLKSVYKNMKQKVDMHFDEIADSLTKNNQGGYNEAFLSFSDVIDEMSGLLSVLSNQYRDRTGVIEKYKSEAQYNLLNWQKCSNEMIELYNKYQKLADEYKELKERMECKEKL</sequence>
<keyword evidence="5" id="KW-0808">Transferase</keyword>
<dbReference type="Proteomes" id="UP000266698">
    <property type="component" value="Unassembled WGS sequence"/>
</dbReference>
<dbReference type="EMBL" id="QRPB01000010">
    <property type="protein sequence ID" value="RHL78698.1"/>
    <property type="molecule type" value="Genomic_DNA"/>
</dbReference>
<dbReference type="Pfam" id="PF04230">
    <property type="entry name" value="PS_pyruv_trans"/>
    <property type="match status" value="1"/>
</dbReference>
<feature type="domain" description="Polysaccharide pyruvyl transferase" evidence="2">
    <location>
        <begin position="16"/>
        <end position="294"/>
    </location>
</feature>
<evidence type="ECO:0000313" key="15">
    <source>
        <dbReference type="EMBL" id="RHL78698.1"/>
    </source>
</evidence>
<evidence type="ECO:0000313" key="9">
    <source>
        <dbReference type="EMBL" id="RGI70465.1"/>
    </source>
</evidence>
<evidence type="ECO:0000313" key="5">
    <source>
        <dbReference type="EMBL" id="MCB6938000.1"/>
    </source>
</evidence>
<keyword evidence="1" id="KW-0175">Coiled coil</keyword>
<reference evidence="17 18" key="1">
    <citation type="submission" date="2015-09" db="EMBL/GenBank/DDBJ databases">
        <authorList>
            <consortium name="Pathogen Informatics"/>
        </authorList>
    </citation>
    <scope>NUCLEOTIDE SEQUENCE [LARGE SCALE GENOMIC DNA]</scope>
    <source>
        <strain evidence="4 17">2789STDY5834884</strain>
        <strain evidence="3 18">2789STDY5834968</strain>
    </source>
</reference>
<evidence type="ECO:0000313" key="20">
    <source>
        <dbReference type="Proteomes" id="UP000260970"/>
    </source>
</evidence>
<evidence type="ECO:0000313" key="24">
    <source>
        <dbReference type="Proteomes" id="UP000284296"/>
    </source>
</evidence>
<dbReference type="PANTHER" id="PTHR36836:SF1">
    <property type="entry name" value="COLANIC ACID BIOSYNTHESIS PROTEIN WCAK"/>
    <property type="match status" value="1"/>
</dbReference>
<protein>
    <submittedName>
        <fullName evidence="3">Colanic acid biosynthesis protein</fullName>
    </submittedName>
    <submittedName>
        <fullName evidence="5">Polysaccharide pyruvyl transferase family protein</fullName>
    </submittedName>
</protein>
<evidence type="ECO:0000313" key="8">
    <source>
        <dbReference type="EMBL" id="NSC76566.1"/>
    </source>
</evidence>
<evidence type="ECO:0000313" key="17">
    <source>
        <dbReference type="Proteomes" id="UP000095602"/>
    </source>
</evidence>
<dbReference type="Proteomes" id="UP001197741">
    <property type="component" value="Unassembled WGS sequence"/>
</dbReference>
<dbReference type="EMBL" id="QSUG01000002">
    <property type="protein sequence ID" value="RGN25560.1"/>
    <property type="molecule type" value="Genomic_DNA"/>
</dbReference>
<proteinExistence type="predicted"/>
<evidence type="ECO:0000313" key="7">
    <source>
        <dbReference type="EMBL" id="MSC59061.1"/>
    </source>
</evidence>
<reference evidence="19 20" key="2">
    <citation type="submission" date="2018-08" db="EMBL/GenBank/DDBJ databases">
        <title>A genome reference for cultivated species of the human gut microbiota.</title>
        <authorList>
            <person name="Zou Y."/>
            <person name="Xue W."/>
            <person name="Luo G."/>
        </authorList>
    </citation>
    <scope>NUCLEOTIDE SEQUENCE [LARGE SCALE GENOMIC DNA]</scope>
    <source>
        <strain evidence="13 23">AF06-19</strain>
        <strain evidence="12 24">AF18-16LB</strain>
        <strain evidence="15 22">AF36-2BH</strain>
        <strain evidence="14 25">AM42-17AT</strain>
        <strain evidence="11 20">OM05-6AA</strain>
        <strain evidence="10 21">TF11-15AC</strain>
        <strain evidence="9 19">TM10-3</strain>
    </source>
</reference>
<evidence type="ECO:0000313" key="16">
    <source>
        <dbReference type="EMBL" id="TYL58094.1"/>
    </source>
</evidence>
<evidence type="ECO:0000313" key="21">
    <source>
        <dbReference type="Proteomes" id="UP000261052"/>
    </source>
</evidence>
<dbReference type="EMBL" id="QSOB01000002">
    <property type="protein sequence ID" value="RGI70465.1"/>
    <property type="molecule type" value="Genomic_DNA"/>
</dbReference>
<name>A0A173RCC7_9FIRM</name>
<evidence type="ECO:0000313" key="13">
    <source>
        <dbReference type="EMBL" id="RGW89711.1"/>
    </source>
</evidence>
<organism evidence="3 18">
    <name type="scientific">Agathobacter rectalis</name>
    <dbReference type="NCBI Taxonomy" id="39491"/>
    <lineage>
        <taxon>Bacteria</taxon>
        <taxon>Bacillati</taxon>
        <taxon>Bacillota</taxon>
        <taxon>Clostridia</taxon>
        <taxon>Lachnospirales</taxon>
        <taxon>Lachnospiraceae</taxon>
        <taxon>Agathobacter</taxon>
    </lineage>
</organism>
<evidence type="ECO:0000313" key="27">
    <source>
        <dbReference type="Proteomes" id="UP000479563"/>
    </source>
</evidence>
<dbReference type="Proteomes" id="UP000283683">
    <property type="component" value="Unassembled WGS sequence"/>
</dbReference>
<dbReference type="Proteomes" id="UP000261052">
    <property type="component" value="Unassembled WGS sequence"/>
</dbReference>
<evidence type="ECO:0000313" key="10">
    <source>
        <dbReference type="EMBL" id="RGK45043.1"/>
    </source>
</evidence>
<dbReference type="EMBL" id="QRXG01000010">
    <property type="protein sequence ID" value="RGT81570.1"/>
    <property type="molecule type" value="Genomic_DNA"/>
</dbReference>
<evidence type="ECO:0000313" key="22">
    <source>
        <dbReference type="Proteomes" id="UP000266698"/>
    </source>
</evidence>
<gene>
    <name evidence="15" type="ORF">DW001_09465</name>
    <name evidence="14" type="ORF">DW912_11750</name>
    <name evidence="13" type="ORF">DWV45_01130</name>
    <name evidence="12" type="ORF">DWX06_07620</name>
    <name evidence="11" type="ORF">DXB72_03415</name>
    <name evidence="10" type="ORF">DXD13_02240</name>
    <name evidence="9" type="ORF">DXD95_02020</name>
    <name evidence="4" type="ORF">ERS852497_01320</name>
    <name evidence="3" type="ORF">ERS852580_00416</name>
    <name evidence="16" type="ORF">FYL37_07740</name>
    <name evidence="8" type="ORF">G4312_04555</name>
    <name evidence="7" type="ORF">GKE07_02240</name>
    <name evidence="5" type="ORF">LIZ56_06185</name>
    <name evidence="6" type="ORF">LIZ82_03140</name>
</gene>
<dbReference type="EMBL" id="CZAJ01000010">
    <property type="protein sequence ID" value="CUO93258.1"/>
    <property type="molecule type" value="Genomic_DNA"/>
</dbReference>
<dbReference type="Proteomes" id="UP000284296">
    <property type="component" value="Unassembled WGS sequence"/>
</dbReference>
<dbReference type="AlphaFoldDB" id="A0A173RCC7"/>